<dbReference type="Proteomes" id="UP001612928">
    <property type="component" value="Unassembled WGS sequence"/>
</dbReference>
<comment type="caution">
    <text evidence="3">The sequence shown here is derived from an EMBL/GenBank/DDBJ whole genome shotgun (WGS) entry which is preliminary data.</text>
</comment>
<dbReference type="EMBL" id="JBITMB010000001">
    <property type="protein sequence ID" value="MFI7438406.1"/>
    <property type="molecule type" value="Genomic_DNA"/>
</dbReference>
<keyword evidence="2" id="KW-0732">Signal</keyword>
<dbReference type="RefSeq" id="WP_397017949.1">
    <property type="nucleotide sequence ID" value="NZ_JBITMB010000001.1"/>
</dbReference>
<feature type="chain" id="PRO_5045813101" description="Lipoprotein" evidence="2">
    <location>
        <begin position="20"/>
        <end position="176"/>
    </location>
</feature>
<feature type="region of interest" description="Disordered" evidence="1">
    <location>
        <begin position="135"/>
        <end position="176"/>
    </location>
</feature>
<reference evidence="3 4" key="1">
    <citation type="submission" date="2024-10" db="EMBL/GenBank/DDBJ databases">
        <title>The Natural Products Discovery Center: Release of the First 8490 Sequenced Strains for Exploring Actinobacteria Biosynthetic Diversity.</title>
        <authorList>
            <person name="Kalkreuter E."/>
            <person name="Kautsar S.A."/>
            <person name="Yang D."/>
            <person name="Bader C.D."/>
            <person name="Teijaro C.N."/>
            <person name="Fluegel L."/>
            <person name="Davis C.M."/>
            <person name="Simpson J.R."/>
            <person name="Lauterbach L."/>
            <person name="Steele A.D."/>
            <person name="Gui C."/>
            <person name="Meng S."/>
            <person name="Li G."/>
            <person name="Viehrig K."/>
            <person name="Ye F."/>
            <person name="Su P."/>
            <person name="Kiefer A.F."/>
            <person name="Nichols A."/>
            <person name="Cepeda A.J."/>
            <person name="Yan W."/>
            <person name="Fan B."/>
            <person name="Jiang Y."/>
            <person name="Adhikari A."/>
            <person name="Zheng C.-J."/>
            <person name="Schuster L."/>
            <person name="Cowan T.M."/>
            <person name="Smanski M.J."/>
            <person name="Chevrette M.G."/>
            <person name="De Carvalho L.P.S."/>
            <person name="Shen B."/>
        </authorList>
    </citation>
    <scope>NUCLEOTIDE SEQUENCE [LARGE SCALE GENOMIC DNA]</scope>
    <source>
        <strain evidence="3 4">NPDC049503</strain>
    </source>
</reference>
<evidence type="ECO:0000313" key="4">
    <source>
        <dbReference type="Proteomes" id="UP001612928"/>
    </source>
</evidence>
<keyword evidence="4" id="KW-1185">Reference proteome</keyword>
<protein>
    <recommendedName>
        <fullName evidence="5">Lipoprotein</fullName>
    </recommendedName>
</protein>
<sequence length="176" mass="18322">MSVRVAFAFIALVLVSACGSDSPLSRSVIDRAVRQGAAPDLMYVVRLPGYELAEQSVGVVGEEGFGAFYTSPDGRQVEMRIERGAYPCAGTCERDGNGWYTVKDGRQEYVAVRAGFHLRLASDVGQVDRGVLKEAAEGARPVAATGSPSPPPGPVERGDLPTSGDGAPDNPVGPGG</sequence>
<accession>A0ABW7ZV32</accession>
<evidence type="ECO:0008006" key="5">
    <source>
        <dbReference type="Google" id="ProtNLM"/>
    </source>
</evidence>
<name>A0ABW7ZV32_9ACTN</name>
<feature type="signal peptide" evidence="2">
    <location>
        <begin position="1"/>
        <end position="19"/>
    </location>
</feature>
<dbReference type="PROSITE" id="PS51257">
    <property type="entry name" value="PROKAR_LIPOPROTEIN"/>
    <property type="match status" value="1"/>
</dbReference>
<evidence type="ECO:0000256" key="2">
    <source>
        <dbReference type="SAM" id="SignalP"/>
    </source>
</evidence>
<evidence type="ECO:0000256" key="1">
    <source>
        <dbReference type="SAM" id="MobiDB-lite"/>
    </source>
</evidence>
<evidence type="ECO:0000313" key="3">
    <source>
        <dbReference type="EMBL" id="MFI7438406.1"/>
    </source>
</evidence>
<organism evidence="3 4">
    <name type="scientific">Nonomuraea indica</name>
    <dbReference type="NCBI Taxonomy" id="1581193"/>
    <lineage>
        <taxon>Bacteria</taxon>
        <taxon>Bacillati</taxon>
        <taxon>Actinomycetota</taxon>
        <taxon>Actinomycetes</taxon>
        <taxon>Streptosporangiales</taxon>
        <taxon>Streptosporangiaceae</taxon>
        <taxon>Nonomuraea</taxon>
    </lineage>
</organism>
<proteinExistence type="predicted"/>
<gene>
    <name evidence="3" type="ORF">ACIBP5_00400</name>
</gene>